<dbReference type="SUPFAM" id="SSF47095">
    <property type="entry name" value="HMG-box"/>
    <property type="match status" value="2"/>
</dbReference>
<dbReference type="SMART" id="SM00439">
    <property type="entry name" value="BAH"/>
    <property type="match status" value="2"/>
</dbReference>
<dbReference type="FunFam" id="1.20.920.10:FF:000006">
    <property type="entry name" value="protein polybromo-1 isoform X1"/>
    <property type="match status" value="1"/>
</dbReference>
<dbReference type="InterPro" id="IPR043151">
    <property type="entry name" value="BAH_sf"/>
</dbReference>
<comment type="caution">
    <text evidence="16">The sequence shown here is derived from an EMBL/GenBank/DDBJ whole genome shotgun (WGS) entry which is preliminary data.</text>
</comment>
<dbReference type="OrthoDB" id="10009055at2759"/>
<dbReference type="Gene3D" id="1.20.920.10">
    <property type="entry name" value="Bromodomain-like"/>
    <property type="match status" value="7"/>
</dbReference>
<dbReference type="Gene3D" id="2.30.30.490">
    <property type="match status" value="2"/>
</dbReference>
<organism evidence="16 17">
    <name type="scientific">Toxocara canis</name>
    <name type="common">Canine roundworm</name>
    <dbReference type="NCBI Taxonomy" id="6265"/>
    <lineage>
        <taxon>Eukaryota</taxon>
        <taxon>Metazoa</taxon>
        <taxon>Ecdysozoa</taxon>
        <taxon>Nematoda</taxon>
        <taxon>Chromadorea</taxon>
        <taxon>Rhabditida</taxon>
        <taxon>Spirurina</taxon>
        <taxon>Ascaridomorpha</taxon>
        <taxon>Ascaridoidea</taxon>
        <taxon>Toxocaridae</taxon>
        <taxon>Toxocara</taxon>
    </lineage>
</organism>
<keyword evidence="9" id="KW-0862">Zinc</keyword>
<dbReference type="InterPro" id="IPR001025">
    <property type="entry name" value="BAH_dom"/>
</dbReference>
<feature type="region of interest" description="Disordered" evidence="11">
    <location>
        <begin position="805"/>
        <end position="914"/>
    </location>
</feature>
<sequence>MSGLKRKANSTSAATPQLAKRSRRSAYVKDEIYHFRQCGELLEAIRSHRTSDNRLLCESFIRAPSRRSDPEYFNVISQPIDLTRIQQKVKTEEYSSVDELCADIHLLVNNSKKYYKEGSQEYKDACDLWNVFEARKKRLLEDTVNDTDHPSPSVRSTRSSRAEERSSREGSADAKEDDKVELSLLEEVLASTLELTDETGRLLSPPFRVLLPPEEFPTYYVKIKKPIDLKRIAEKARGGQYRTWADFDADFRLMCKNAKIFNETGSVINKDSTSLLRHYTKRKAELCNPNAKPLSSRKISANTRIVNELLAQSVSDGAAENYSEDSEEDEDTEKTVDAKWMLYWTIRNEPNPADPDSNLADPFLELPSKNWYPDYYDEIATPISLFMINKRLKRGEYESLSALLEDITLVFENAQSYNLEGSEIYDAAVKLQKIAISKARSLQPNLMITKDESDASANNVAKGSSGRRGSRHHGMRTRQSKPVKVKVERGTPTMTPSPSRSPPPKASPLTSTTDHTASLSERSGRPGRKTMHELLNRYRDKLTLLWNAAYNFMDGNRRVVDAFMVLPSKHEYPQYYDVIEKPIDMTMIKEKVDEDQYISSDDFMADIALLFSNARTFNEPGSQIYRDSSTLEAVVRATLASIPDTPLYNPVHLKAKYGYEDGNRRVVDAFMVLPSKHEYPQYYDVIEKPIDMTMIKEKVDEDQYISSDDFMADIALLFSNARTFNEPGSQIYRDSSTLEAVVRATLASIPDTPLYNPVHLKAKYGWLRTKLPPRERARPPPIGERILTARDTDDERELPRWLRTKLPPRERARPPPIGERILTARDTDDERELPRWLRTKLPPRERARPPPIGERILTARDTDDERELPRGTPLPTRGSGTGLHSAGNSSSKLSSSLSAAVTNSPRHVNSSSSLASGEHQKLVDLFTLIKNFKDNRGRNLAAAFLELPSRLEYPDYYDVIRKPIDLAKIGSRISSHHYDSVDALCSDFILMFDNACRYNEPESTIYKDALSLQKIVLQKKRELCKGSSSAVDVQSEIRTLLTSILIAVNNHQDRDGRCYSDSLAEMPSLLRKKGVKPNDLPFSLDEMRKNIDKGRYRRLDRFQDDLFALFDAARQNSRSDSQIFEDSVELQMHYVKVRDELTRSTLISPARYFTERRLLMSVDELRKKKIPEESEADKADAKEQTLGQKAEGDVDLETVGQGGCVYRVRDYAYIAAASDEAVTRTHIMRIERLFKDSEGHMFARGIWCYRPEETFHLATRKFIENEVFLTPYFDTVTVDRLIGKCHVMFIRHYLKEKPKGFEEKDVYVCESRYMGRQLHFKKMKQWPYKDQEENVEYEKRVEPITQLSRVSSVFVSQKQPQAQTSEMAVAENDDNISQNSSCSSSEDDRLKNLPPVLQKHRVEVRVARDENHHTANGGNEKSIVYYEQMEYNSRWYQLGDFVLVYNPLKNGNAILRIDKMWKTAEGDAMFSGPYFARPREIDHEPTRMFYKREVFAVEQPDIVVPMENIQEHCCVLLLKDYVKLRPTEVDESEVYVVEFKVAGHEPPGSRCSLSKSDSCAAISSSTSPRMSTDGSTDTTPDISSPQPTSYIGEPLSESSARKLKTLKAYHLSSEVLEQEIYLFKTPITMEKEMSPLLMHTDTSAVPMEPLDDMDETASESLDGLDHTPGKELVAWLAAQPKLNARSKSGYILFSAEIRKRIMQENPEAGFGEVSKIVGIEEMSPLLMHTDTSAVPMEPLDDMDETASESLDGLDHTPGKELVAWLAAQPKLNARSKSGYILFSAEIRKRIMQENPEAGFGEVSKIVGIEWKKLSEEQKKQYEVRAEYIASERAKQEAREPTHSRLQPGQIRVYMCKWQSCDFQFDNTDGLYDHIKTAHTSKIVDGENQYVCLWTSCLKYRKEGKPFPSLPRLHRHIKEKHLTTSAKSIYPNQRSKNFYSYQPVATTAGGQTTTYVAVQQPTMQQIAQPYGVAQAPVSGYVTQPVATTAGGQTTTYVAVQQPTMQQIAQPYGVAQAPVSGYVTQAVVASGSQIVTNGYVNGTATAVAVAPTAYVATATPATVVHAAAGPHGYHPYQQVRQVVSTAQPVTVTAQHYTAVPVQPVSYGTPSTSQQATVVTDPGRTVVHAAKAVEPVFVAPPNSIQVKRVMHSEVYLKYIESLSNAQQRHVSKWNRSLLSNQRNTPPAQKALPLQWLKEAKDDGARDEDIVKALWRLRDQLLESTVNIAREVELVGPF</sequence>
<feature type="domain" description="BAH" evidence="15">
    <location>
        <begin position="1204"/>
        <end position="1324"/>
    </location>
</feature>
<feature type="compositionally biased region" description="Basic and acidic residues" evidence="11">
    <location>
        <begin position="160"/>
        <end position="178"/>
    </location>
</feature>
<dbReference type="EMBL" id="JPKZ01000424">
    <property type="protein sequence ID" value="KHN87490.1"/>
    <property type="molecule type" value="Genomic_DNA"/>
</dbReference>
<keyword evidence="2" id="KW-0677">Repeat</keyword>
<keyword evidence="9" id="KW-0479">Metal-binding</keyword>
<evidence type="ECO:0000259" key="14">
    <source>
        <dbReference type="PROSITE" id="PS50157"/>
    </source>
</evidence>
<dbReference type="GO" id="GO:0006368">
    <property type="term" value="P:transcription elongation by RNA polymerase II"/>
    <property type="evidence" value="ECO:0007669"/>
    <property type="project" value="TreeGrafter"/>
</dbReference>
<dbReference type="PROSITE" id="PS50014">
    <property type="entry name" value="BROMODOMAIN_2"/>
    <property type="match status" value="7"/>
</dbReference>
<evidence type="ECO:0000256" key="8">
    <source>
        <dbReference type="PROSITE-ProRule" id="PRU00035"/>
    </source>
</evidence>
<evidence type="ECO:0000256" key="7">
    <source>
        <dbReference type="ARBA" id="ARBA00023242"/>
    </source>
</evidence>
<keyword evidence="9" id="KW-0863">Zinc-finger</keyword>
<name>A0A0B2W2S0_TOXCA</name>
<feature type="region of interest" description="Disordered" evidence="11">
    <location>
        <begin position="1"/>
        <end position="20"/>
    </location>
</feature>
<feature type="compositionally biased region" description="Low complexity" evidence="11">
    <location>
        <begin position="883"/>
        <end position="900"/>
    </location>
</feature>
<dbReference type="CDD" id="cd04717">
    <property type="entry name" value="BAH_polybromo"/>
    <property type="match status" value="2"/>
</dbReference>
<dbReference type="PROSITE" id="PS00028">
    <property type="entry name" value="ZINC_FINGER_C2H2_1"/>
    <property type="match status" value="1"/>
</dbReference>
<feature type="compositionally biased region" description="Basic residues" evidence="11">
    <location>
        <begin position="468"/>
        <end position="484"/>
    </location>
</feature>
<feature type="compositionally biased region" description="Polar residues" evidence="11">
    <location>
        <begin position="901"/>
        <end position="914"/>
    </location>
</feature>
<dbReference type="Pfam" id="PF01426">
    <property type="entry name" value="BAH"/>
    <property type="match status" value="2"/>
</dbReference>
<feature type="region of interest" description="Disordered" evidence="11">
    <location>
        <begin position="143"/>
        <end position="178"/>
    </location>
</feature>
<feature type="region of interest" description="Disordered" evidence="11">
    <location>
        <begin position="453"/>
        <end position="531"/>
    </location>
</feature>
<gene>
    <name evidence="16" type="primary">PBRM1</name>
    <name evidence="16" type="ORF">Tcan_08943</name>
</gene>
<feature type="domain" description="Bromo" evidence="12">
    <location>
        <begin position="1081"/>
        <end position="1124"/>
    </location>
</feature>
<keyword evidence="4" id="KW-0805">Transcription regulation</keyword>
<dbReference type="InterPro" id="IPR036427">
    <property type="entry name" value="Bromodomain-like_sf"/>
</dbReference>
<keyword evidence="10" id="KW-0238">DNA-binding</keyword>
<feature type="domain" description="Bromo" evidence="12">
    <location>
        <begin position="555"/>
        <end position="625"/>
    </location>
</feature>
<dbReference type="PRINTS" id="PR00503">
    <property type="entry name" value="BROMODOMAIN"/>
</dbReference>
<evidence type="ECO:0000259" key="12">
    <source>
        <dbReference type="PROSITE" id="PS50014"/>
    </source>
</evidence>
<comment type="subcellular location">
    <subcellularLocation>
        <location evidence="1">Nucleus</location>
    </subcellularLocation>
</comment>
<dbReference type="Pfam" id="PF00439">
    <property type="entry name" value="Bromodomain"/>
    <property type="match status" value="7"/>
</dbReference>
<dbReference type="CDD" id="cd05515">
    <property type="entry name" value="Bromo_polybromo_V"/>
    <property type="match status" value="1"/>
</dbReference>
<keyword evidence="5 8" id="KW-0103">Bromodomain</keyword>
<accession>A0A0B2W2S0</accession>
<reference evidence="16" key="1">
    <citation type="submission" date="2014-11" db="EMBL/GenBank/DDBJ databases">
        <title>Genetic blueprint of the zoonotic pathogen Toxocara canis.</title>
        <authorList>
            <person name="Zhu X.-Q."/>
            <person name="Korhonen P.K."/>
            <person name="Cai H."/>
            <person name="Young N.D."/>
            <person name="Nejsum P."/>
            <person name="von Samson-Himmelstjerna G."/>
            <person name="Boag P.R."/>
            <person name="Tan P."/>
            <person name="Li Q."/>
            <person name="Min J."/>
            <person name="Yang Y."/>
            <person name="Wang X."/>
            <person name="Fang X."/>
            <person name="Hall R.S."/>
            <person name="Hofmann A."/>
            <person name="Sternberg P.W."/>
            <person name="Jex A.R."/>
            <person name="Gasser R.B."/>
        </authorList>
    </citation>
    <scope>NUCLEOTIDE SEQUENCE [LARGE SCALE GENOMIC DNA]</scope>
    <source>
        <strain evidence="16">PN_DK_2014</strain>
    </source>
</reference>
<dbReference type="GO" id="GO:0003682">
    <property type="term" value="F:chromatin binding"/>
    <property type="evidence" value="ECO:0007669"/>
    <property type="project" value="InterPro"/>
</dbReference>
<dbReference type="PANTHER" id="PTHR16062">
    <property type="entry name" value="SWI/SNF-RELATED"/>
    <property type="match status" value="1"/>
</dbReference>
<dbReference type="GO" id="GO:0003677">
    <property type="term" value="F:DNA binding"/>
    <property type="evidence" value="ECO:0007669"/>
    <property type="project" value="UniProtKB-UniRule"/>
</dbReference>
<dbReference type="SMART" id="SM00297">
    <property type="entry name" value="BROMO"/>
    <property type="match status" value="7"/>
</dbReference>
<evidence type="ECO:0000313" key="16">
    <source>
        <dbReference type="EMBL" id="KHN87490.1"/>
    </source>
</evidence>
<dbReference type="SUPFAM" id="SSF47370">
    <property type="entry name" value="Bromodomain"/>
    <property type="match status" value="7"/>
</dbReference>
<dbReference type="CDD" id="cd05524">
    <property type="entry name" value="Bromo_polybromo_I"/>
    <property type="match status" value="1"/>
</dbReference>
<feature type="domain" description="Bromo" evidence="12">
    <location>
        <begin position="662"/>
        <end position="732"/>
    </location>
</feature>
<dbReference type="InterPro" id="IPR013087">
    <property type="entry name" value="Znf_C2H2_type"/>
</dbReference>
<feature type="compositionally biased region" description="Basic and acidic residues" evidence="11">
    <location>
        <begin position="857"/>
        <end position="869"/>
    </location>
</feature>
<evidence type="ECO:0000256" key="10">
    <source>
        <dbReference type="PROSITE-ProRule" id="PRU00267"/>
    </source>
</evidence>
<evidence type="ECO:0000259" key="13">
    <source>
        <dbReference type="PROSITE" id="PS50118"/>
    </source>
</evidence>
<dbReference type="InterPro" id="IPR037968">
    <property type="entry name" value="PBRM1_BD5"/>
</dbReference>
<evidence type="ECO:0000256" key="4">
    <source>
        <dbReference type="ARBA" id="ARBA00023015"/>
    </source>
</evidence>
<evidence type="ECO:0000256" key="9">
    <source>
        <dbReference type="PROSITE-ProRule" id="PRU00042"/>
    </source>
</evidence>
<feature type="compositionally biased region" description="Basic and acidic residues" evidence="11">
    <location>
        <begin position="822"/>
        <end position="835"/>
    </location>
</feature>
<dbReference type="SMART" id="SM00355">
    <property type="entry name" value="ZnF_C2H2"/>
    <property type="match status" value="2"/>
</dbReference>
<dbReference type="InterPro" id="IPR001487">
    <property type="entry name" value="Bromodomain"/>
</dbReference>
<feature type="domain" description="Bromo" evidence="12">
    <location>
        <begin position="52"/>
        <end position="122"/>
    </location>
</feature>
<dbReference type="Gene3D" id="3.30.160.60">
    <property type="entry name" value="Classic Zinc Finger"/>
    <property type="match status" value="1"/>
</dbReference>
<evidence type="ECO:0000256" key="5">
    <source>
        <dbReference type="ARBA" id="ARBA00023117"/>
    </source>
</evidence>
<dbReference type="PROSITE" id="PS50157">
    <property type="entry name" value="ZINC_FINGER_C2H2_2"/>
    <property type="match status" value="1"/>
</dbReference>
<evidence type="ECO:0000256" key="2">
    <source>
        <dbReference type="ARBA" id="ARBA00022737"/>
    </source>
</evidence>
<keyword evidence="3" id="KW-0156">Chromatin regulator</keyword>
<evidence type="ECO:0000256" key="11">
    <source>
        <dbReference type="SAM" id="MobiDB-lite"/>
    </source>
</evidence>
<dbReference type="SMART" id="SM00398">
    <property type="entry name" value="HMG"/>
    <property type="match status" value="2"/>
</dbReference>
<dbReference type="GO" id="GO:0016586">
    <property type="term" value="C:RSC-type complex"/>
    <property type="evidence" value="ECO:0007669"/>
    <property type="project" value="InterPro"/>
</dbReference>
<feature type="domain" description="HMG box" evidence="13">
    <location>
        <begin position="1772"/>
        <end position="1843"/>
    </location>
</feature>
<dbReference type="Gene3D" id="1.10.30.10">
    <property type="entry name" value="High mobility group box domain"/>
    <property type="match status" value="2"/>
</dbReference>
<feature type="compositionally biased region" description="Polar residues" evidence="11">
    <location>
        <begin position="1568"/>
        <end position="1589"/>
    </location>
</feature>
<dbReference type="PANTHER" id="PTHR16062:SF19">
    <property type="entry name" value="PROTEIN POLYBROMO-1"/>
    <property type="match status" value="1"/>
</dbReference>
<keyword evidence="6" id="KW-0804">Transcription</keyword>
<dbReference type="PROSITE" id="PS00633">
    <property type="entry name" value="BROMODOMAIN_1"/>
    <property type="match status" value="4"/>
</dbReference>
<feature type="domain" description="C2H2-type" evidence="14">
    <location>
        <begin position="1853"/>
        <end position="1881"/>
    </location>
</feature>
<dbReference type="InterPro" id="IPR037382">
    <property type="entry name" value="Rsc/polybromo"/>
</dbReference>
<dbReference type="InterPro" id="IPR036910">
    <property type="entry name" value="HMG_box_dom_sf"/>
</dbReference>
<dbReference type="OMA" id="SKHEYPQ"/>
<proteinExistence type="predicted"/>
<feature type="domain" description="Bromo" evidence="12">
    <location>
        <begin position="936"/>
        <end position="1006"/>
    </location>
</feature>
<dbReference type="InterPro" id="IPR036236">
    <property type="entry name" value="Znf_C2H2_sf"/>
</dbReference>
<dbReference type="STRING" id="6265.A0A0B2W2S0"/>
<dbReference type="Pfam" id="PF00505">
    <property type="entry name" value="HMG_box"/>
    <property type="match status" value="1"/>
</dbReference>
<dbReference type="InterPro" id="IPR018359">
    <property type="entry name" value="Bromodomain_CS"/>
</dbReference>
<feature type="compositionally biased region" description="Polar residues" evidence="11">
    <location>
        <begin position="509"/>
        <end position="521"/>
    </location>
</feature>
<evidence type="ECO:0000313" key="17">
    <source>
        <dbReference type="Proteomes" id="UP000031036"/>
    </source>
</evidence>
<feature type="domain" description="Bromo" evidence="12">
    <location>
        <begin position="199"/>
        <end position="269"/>
    </location>
</feature>
<evidence type="ECO:0000259" key="15">
    <source>
        <dbReference type="PROSITE" id="PS51038"/>
    </source>
</evidence>
<dbReference type="InterPro" id="IPR009071">
    <property type="entry name" value="HMG_box_dom"/>
</dbReference>
<dbReference type="PROSITE" id="PS50118">
    <property type="entry name" value="HMG_BOX_2"/>
    <property type="match status" value="1"/>
</dbReference>
<feature type="DNA-binding region" description="HMG box" evidence="10">
    <location>
        <begin position="1772"/>
        <end position="1843"/>
    </location>
</feature>
<feature type="region of interest" description="Disordered" evidence="11">
    <location>
        <begin position="1562"/>
        <end position="1595"/>
    </location>
</feature>
<evidence type="ECO:0000256" key="6">
    <source>
        <dbReference type="ARBA" id="ARBA00023163"/>
    </source>
</evidence>
<dbReference type="CDD" id="cd05526">
    <property type="entry name" value="Bromo_polybromo_VI"/>
    <property type="match status" value="1"/>
</dbReference>
<protein>
    <submittedName>
        <fullName evidence="16">Protein polybromo-1</fullName>
    </submittedName>
</protein>
<dbReference type="GO" id="GO:0006338">
    <property type="term" value="P:chromatin remodeling"/>
    <property type="evidence" value="ECO:0007669"/>
    <property type="project" value="InterPro"/>
</dbReference>
<keyword evidence="7 10" id="KW-0539">Nucleus</keyword>
<keyword evidence="17" id="KW-1185">Reference proteome</keyword>
<dbReference type="GO" id="GO:0008270">
    <property type="term" value="F:zinc ion binding"/>
    <property type="evidence" value="ECO:0007669"/>
    <property type="project" value="UniProtKB-KW"/>
</dbReference>
<dbReference type="PROSITE" id="PS51038">
    <property type="entry name" value="BAH"/>
    <property type="match status" value="2"/>
</dbReference>
<evidence type="ECO:0000256" key="1">
    <source>
        <dbReference type="ARBA" id="ARBA00004123"/>
    </source>
</evidence>
<feature type="domain" description="Bromo" evidence="12">
    <location>
        <begin position="355"/>
        <end position="425"/>
    </location>
</feature>
<evidence type="ECO:0000256" key="3">
    <source>
        <dbReference type="ARBA" id="ARBA00022853"/>
    </source>
</evidence>
<dbReference type="GO" id="GO:0016514">
    <property type="term" value="C:SWI/SNF complex"/>
    <property type="evidence" value="ECO:0007669"/>
    <property type="project" value="TreeGrafter"/>
</dbReference>
<dbReference type="SUPFAM" id="SSF57667">
    <property type="entry name" value="beta-beta-alpha zinc fingers"/>
    <property type="match status" value="1"/>
</dbReference>
<dbReference type="Proteomes" id="UP000031036">
    <property type="component" value="Unassembled WGS sequence"/>
</dbReference>
<feature type="compositionally biased region" description="Low complexity" evidence="11">
    <location>
        <begin position="150"/>
        <end position="159"/>
    </location>
</feature>
<feature type="domain" description="BAH" evidence="15">
    <location>
        <begin position="1434"/>
        <end position="1552"/>
    </location>
</feature>